<dbReference type="EMBL" id="BMAW01057861">
    <property type="protein sequence ID" value="GFT13410.1"/>
    <property type="molecule type" value="Genomic_DNA"/>
</dbReference>
<evidence type="ECO:0000313" key="1">
    <source>
        <dbReference type="EMBL" id="GFT13410.1"/>
    </source>
</evidence>
<name>A0A8X6NGB1_NEPPI</name>
<comment type="caution">
    <text evidence="1">The sequence shown here is derived from an EMBL/GenBank/DDBJ whole genome shotgun (WGS) entry which is preliminary data.</text>
</comment>
<protein>
    <submittedName>
        <fullName evidence="1">Uncharacterized protein</fullName>
    </submittedName>
</protein>
<organism evidence="1 2">
    <name type="scientific">Nephila pilipes</name>
    <name type="common">Giant wood spider</name>
    <name type="synonym">Nephila maculata</name>
    <dbReference type="NCBI Taxonomy" id="299642"/>
    <lineage>
        <taxon>Eukaryota</taxon>
        <taxon>Metazoa</taxon>
        <taxon>Ecdysozoa</taxon>
        <taxon>Arthropoda</taxon>
        <taxon>Chelicerata</taxon>
        <taxon>Arachnida</taxon>
        <taxon>Araneae</taxon>
        <taxon>Araneomorphae</taxon>
        <taxon>Entelegynae</taxon>
        <taxon>Araneoidea</taxon>
        <taxon>Nephilidae</taxon>
        <taxon>Nephila</taxon>
    </lineage>
</organism>
<dbReference type="OrthoDB" id="10462771at2759"/>
<proteinExistence type="predicted"/>
<dbReference type="Proteomes" id="UP000887013">
    <property type="component" value="Unassembled WGS sequence"/>
</dbReference>
<keyword evidence="2" id="KW-1185">Reference proteome</keyword>
<dbReference type="AlphaFoldDB" id="A0A8X6NGB1"/>
<dbReference type="InterPro" id="IPR036361">
    <property type="entry name" value="SAP_dom_sf"/>
</dbReference>
<gene>
    <name evidence="1" type="ORF">NPIL_257021</name>
</gene>
<dbReference type="Gene3D" id="1.10.720.30">
    <property type="entry name" value="SAP domain"/>
    <property type="match status" value="1"/>
</dbReference>
<sequence>MPPRTSEISKYKGMIKKFRVKELQTYLEFINEDSGGKKSNMLNRAYSTLKYILQRNGCIPKEIENLIERLYE</sequence>
<evidence type="ECO:0000313" key="2">
    <source>
        <dbReference type="Proteomes" id="UP000887013"/>
    </source>
</evidence>
<reference evidence="1" key="1">
    <citation type="submission" date="2020-08" db="EMBL/GenBank/DDBJ databases">
        <title>Multicomponent nature underlies the extraordinary mechanical properties of spider dragline silk.</title>
        <authorList>
            <person name="Kono N."/>
            <person name="Nakamura H."/>
            <person name="Mori M."/>
            <person name="Yoshida Y."/>
            <person name="Ohtoshi R."/>
            <person name="Malay A.D."/>
            <person name="Moran D.A.P."/>
            <person name="Tomita M."/>
            <person name="Numata K."/>
            <person name="Arakawa K."/>
        </authorList>
    </citation>
    <scope>NUCLEOTIDE SEQUENCE</scope>
</reference>
<accession>A0A8X6NGB1</accession>
<dbReference type="SUPFAM" id="SSF68906">
    <property type="entry name" value="SAP domain"/>
    <property type="match status" value="1"/>
</dbReference>